<reference evidence="1 2" key="1">
    <citation type="submission" date="2020-08" db="EMBL/GenBank/DDBJ databases">
        <title>Comparative genomics of Francisella species.</title>
        <authorList>
            <person name="Sahl J."/>
            <person name="Sjodin A."/>
            <person name="Wagner D."/>
            <person name="Forsman M."/>
        </authorList>
    </citation>
    <scope>NUCLEOTIDE SEQUENCE [LARGE SCALE GENOMIC DNA]</scope>
    <source>
        <strain evidence="1 2">F1093</strain>
    </source>
</reference>
<organism evidence="1 2">
    <name type="scientific">Francisella philomiragia</name>
    <dbReference type="NCBI Taxonomy" id="28110"/>
    <lineage>
        <taxon>Bacteria</taxon>
        <taxon>Pseudomonadati</taxon>
        <taxon>Pseudomonadota</taxon>
        <taxon>Gammaproteobacteria</taxon>
        <taxon>Thiotrichales</taxon>
        <taxon>Francisellaceae</taxon>
        <taxon>Francisella</taxon>
    </lineage>
</organism>
<evidence type="ECO:0008006" key="3">
    <source>
        <dbReference type="Google" id="ProtNLM"/>
    </source>
</evidence>
<keyword evidence="2" id="KW-1185">Reference proteome</keyword>
<dbReference type="Proteomes" id="UP000760407">
    <property type="component" value="Unassembled WGS sequence"/>
</dbReference>
<proteinExistence type="predicted"/>
<comment type="caution">
    <text evidence="1">The sequence shown here is derived from an EMBL/GenBank/DDBJ whole genome shotgun (WGS) entry which is preliminary data.</text>
</comment>
<name>A0ABS1GEN7_9GAMM</name>
<sequence>MTHEIDIVTERAIELFRESAKAIELIKILDETAFGASTIAALVHVSQPTIHNWFDIGKLTNVSPAGKVKTAKFKEFKHLIQTGAKS</sequence>
<gene>
    <name evidence="1" type="ORF">IBE52_10120</name>
</gene>
<protein>
    <recommendedName>
        <fullName evidence="3">Helix-turn-helix domain protein</fullName>
    </recommendedName>
</protein>
<accession>A0ABS1GEN7</accession>
<dbReference type="EMBL" id="JACTSG010000007">
    <property type="protein sequence ID" value="MBK2303270.1"/>
    <property type="molecule type" value="Genomic_DNA"/>
</dbReference>
<dbReference type="RefSeq" id="WP_200167685.1">
    <property type="nucleotide sequence ID" value="NZ_JACTSG010000007.1"/>
</dbReference>
<evidence type="ECO:0000313" key="2">
    <source>
        <dbReference type="Proteomes" id="UP000760407"/>
    </source>
</evidence>
<evidence type="ECO:0000313" key="1">
    <source>
        <dbReference type="EMBL" id="MBK2303270.1"/>
    </source>
</evidence>